<accession>A0A915BSY2</accession>
<reference evidence="2" key="1">
    <citation type="submission" date="2022-11" db="UniProtKB">
        <authorList>
            <consortium name="WormBaseParasite"/>
        </authorList>
    </citation>
    <scope>IDENTIFICATION</scope>
</reference>
<evidence type="ECO:0000313" key="2">
    <source>
        <dbReference type="WBParaSite" id="PgR057_g062_t01"/>
    </source>
</evidence>
<dbReference type="WBParaSite" id="PgR057_g062_t01">
    <property type="protein sequence ID" value="PgR057_g062_t01"/>
    <property type="gene ID" value="PgR057_g062"/>
</dbReference>
<dbReference type="AlphaFoldDB" id="A0A915BSY2"/>
<sequence length="77" mass="8807">MLAVRINAWRNGCENNRAPLLENDELLPSFPMDKRDIEHAFYAGPLDSASLLLSLPRTDRKMAHIDFLRRLEAASNQ</sequence>
<name>A0A915BSY2_PARUN</name>
<keyword evidence="1" id="KW-1185">Reference proteome</keyword>
<organism evidence="1 2">
    <name type="scientific">Parascaris univalens</name>
    <name type="common">Nematode worm</name>
    <dbReference type="NCBI Taxonomy" id="6257"/>
    <lineage>
        <taxon>Eukaryota</taxon>
        <taxon>Metazoa</taxon>
        <taxon>Ecdysozoa</taxon>
        <taxon>Nematoda</taxon>
        <taxon>Chromadorea</taxon>
        <taxon>Rhabditida</taxon>
        <taxon>Spirurina</taxon>
        <taxon>Ascaridomorpha</taxon>
        <taxon>Ascaridoidea</taxon>
        <taxon>Ascarididae</taxon>
        <taxon>Parascaris</taxon>
    </lineage>
</organism>
<proteinExistence type="predicted"/>
<dbReference type="Proteomes" id="UP000887569">
    <property type="component" value="Unplaced"/>
</dbReference>
<evidence type="ECO:0000313" key="1">
    <source>
        <dbReference type="Proteomes" id="UP000887569"/>
    </source>
</evidence>
<protein>
    <submittedName>
        <fullName evidence="2">Uncharacterized protein</fullName>
    </submittedName>
</protein>